<protein>
    <recommendedName>
        <fullName evidence="1">Uracil-DNA glycosylase-like domain-containing protein</fullName>
    </recommendedName>
</protein>
<dbReference type="Proteomes" id="UP000230586">
    <property type="component" value="Unassembled WGS sequence"/>
</dbReference>
<organism evidence="2 3">
    <name type="scientific">Candidatus Kuenenbacteria bacterium CG08_land_8_20_14_0_20_37_23</name>
    <dbReference type="NCBI Taxonomy" id="1974617"/>
    <lineage>
        <taxon>Bacteria</taxon>
        <taxon>Candidatus Kueneniibacteriota</taxon>
    </lineage>
</organism>
<accession>A0A2M6XSC6</accession>
<dbReference type="InterPro" id="IPR005122">
    <property type="entry name" value="Uracil-DNA_glycosylase-like"/>
</dbReference>
<evidence type="ECO:0000259" key="1">
    <source>
        <dbReference type="Pfam" id="PF03167"/>
    </source>
</evidence>
<evidence type="ECO:0000313" key="2">
    <source>
        <dbReference type="EMBL" id="PIU10544.1"/>
    </source>
</evidence>
<sequence length="216" mass="25185">MQIKKLLRQFDELQHIHGDKNLDSIYGAGQINNPKVCLVFMNPTGRNVASDKKWLGLKAPWIGTKNVWKMFFQLGFFEENFFNEINEKKPSDWDYKFADKVYTKVSANSIYITNLSKATQIDARPIRDDVFREYLDLFKEEINILNPRIIITFGNQVSSILLGKNIKVSDYRKKHENIKVSGNTFKVFPVYYPVGQGMRNIIKAKEDIAWIIKNQI</sequence>
<dbReference type="Gene3D" id="3.40.470.10">
    <property type="entry name" value="Uracil-DNA glycosylase-like domain"/>
    <property type="match status" value="1"/>
</dbReference>
<feature type="domain" description="Uracil-DNA glycosylase-like" evidence="1">
    <location>
        <begin position="29"/>
        <end position="195"/>
    </location>
</feature>
<dbReference type="Pfam" id="PF03167">
    <property type="entry name" value="UDG"/>
    <property type="match status" value="1"/>
</dbReference>
<reference evidence="3" key="1">
    <citation type="submission" date="2017-09" db="EMBL/GenBank/DDBJ databases">
        <title>Depth-based differentiation of microbial function through sediment-hosted aquifers and enrichment of novel symbionts in the deep terrestrial subsurface.</title>
        <authorList>
            <person name="Probst A.J."/>
            <person name="Ladd B."/>
            <person name="Jarett J.K."/>
            <person name="Geller-Mcgrath D.E."/>
            <person name="Sieber C.M.K."/>
            <person name="Emerson J.B."/>
            <person name="Anantharaman K."/>
            <person name="Thomas B.C."/>
            <person name="Malmstrom R."/>
            <person name="Stieglmeier M."/>
            <person name="Klingl A."/>
            <person name="Woyke T."/>
            <person name="Ryan C.M."/>
            <person name="Banfield J.F."/>
        </authorList>
    </citation>
    <scope>NUCLEOTIDE SEQUENCE [LARGE SCALE GENOMIC DNA]</scope>
</reference>
<dbReference type="InterPro" id="IPR036895">
    <property type="entry name" value="Uracil-DNA_glycosylase-like_sf"/>
</dbReference>
<dbReference type="EMBL" id="PEXX01000044">
    <property type="protein sequence ID" value="PIU10544.1"/>
    <property type="molecule type" value="Genomic_DNA"/>
</dbReference>
<proteinExistence type="predicted"/>
<gene>
    <name evidence="2" type="ORF">COT27_02570</name>
</gene>
<comment type="caution">
    <text evidence="2">The sequence shown here is derived from an EMBL/GenBank/DDBJ whole genome shotgun (WGS) entry which is preliminary data.</text>
</comment>
<dbReference type="SUPFAM" id="SSF52141">
    <property type="entry name" value="Uracil-DNA glycosylase-like"/>
    <property type="match status" value="1"/>
</dbReference>
<name>A0A2M6XSC6_9BACT</name>
<dbReference type="AlphaFoldDB" id="A0A2M6XSC6"/>
<evidence type="ECO:0000313" key="3">
    <source>
        <dbReference type="Proteomes" id="UP000230586"/>
    </source>
</evidence>